<dbReference type="GO" id="GO:0006508">
    <property type="term" value="P:proteolysis"/>
    <property type="evidence" value="ECO:0007669"/>
    <property type="project" value="InterPro"/>
</dbReference>
<dbReference type="Proteomes" id="UP000196759">
    <property type="component" value="Chromosome"/>
</dbReference>
<dbReference type="InterPro" id="IPR001254">
    <property type="entry name" value="Trypsin_dom"/>
</dbReference>
<dbReference type="RefSeq" id="WP_088337546.1">
    <property type="nucleotide sequence ID" value="NZ_CP021934.1"/>
</dbReference>
<evidence type="ECO:0000313" key="2">
    <source>
        <dbReference type="EMBL" id="ASC03393.1"/>
    </source>
</evidence>
<sequence>MNEWFKLVTKIELLNSKGEVVSYGSGFFYAVGIDGSEAHLPCIVTAKHLLDNPDYSSYRFLIQSTNDFTNEVSQIEVIFAEKEIDVVENEFKDLALIYLKNVALKKSKNFLRPTFLKYENTSSPWIMHNFLSTENNAYGLDIYGNRKMINIQNDNVSIIGYHYGDDIYNLNSPIGLHGLLTMDASKSTFIVQAPANKGSSGSPIFAEINGATQLIGIVSEQCRIGEKPIEGLFYAVSSQGISLLEQIIIEKLGSSTIEKIKDQVSKPFFLPRKR</sequence>
<gene>
    <name evidence="2" type="ORF">CBG50_08895</name>
</gene>
<name>A0A1Z3CKD3_FUSNP</name>
<keyword evidence="3" id="KW-1185">Reference proteome</keyword>
<dbReference type="InterPro" id="IPR009003">
    <property type="entry name" value="Peptidase_S1_PA"/>
</dbReference>
<proteinExistence type="predicted"/>
<dbReference type="EMBL" id="CP021934">
    <property type="protein sequence ID" value="ASC03393.1"/>
    <property type="molecule type" value="Genomic_DNA"/>
</dbReference>
<evidence type="ECO:0000313" key="3">
    <source>
        <dbReference type="Proteomes" id="UP000196759"/>
    </source>
</evidence>
<dbReference type="Gene3D" id="2.40.10.10">
    <property type="entry name" value="Trypsin-like serine proteases"/>
    <property type="match status" value="2"/>
</dbReference>
<dbReference type="AlphaFoldDB" id="A0A1Z3CKD3"/>
<accession>A0A1Z3CKD3</accession>
<dbReference type="GO" id="GO:0004252">
    <property type="term" value="F:serine-type endopeptidase activity"/>
    <property type="evidence" value="ECO:0007669"/>
    <property type="project" value="InterPro"/>
</dbReference>
<organism evidence="2 3">
    <name type="scientific">Fusobacterium nucleatum subsp. polymorphum</name>
    <name type="common">Fusobacterium polymorphum</name>
    <dbReference type="NCBI Taxonomy" id="76857"/>
    <lineage>
        <taxon>Bacteria</taxon>
        <taxon>Fusobacteriati</taxon>
        <taxon>Fusobacteriota</taxon>
        <taxon>Fusobacteriia</taxon>
        <taxon>Fusobacteriales</taxon>
        <taxon>Fusobacteriaceae</taxon>
        <taxon>Fusobacterium</taxon>
    </lineage>
</organism>
<feature type="domain" description="Peptidase S1" evidence="1">
    <location>
        <begin position="43"/>
        <end position="228"/>
    </location>
</feature>
<evidence type="ECO:0000259" key="1">
    <source>
        <dbReference type="Pfam" id="PF00089"/>
    </source>
</evidence>
<dbReference type="SUPFAM" id="SSF50494">
    <property type="entry name" value="Trypsin-like serine proteases"/>
    <property type="match status" value="1"/>
</dbReference>
<reference evidence="2 3" key="1">
    <citation type="submission" date="2017-06" db="EMBL/GenBank/DDBJ databases">
        <title>Draft genome sequence of Fusobacterium nucleatum subsp. polymorphum KCOM 1260 (=ChDC F218).</title>
        <authorList>
            <person name="Kook J.-K."/>
            <person name="Park S.-N."/>
            <person name="Lim Y.K."/>
            <person name="Roh H."/>
        </authorList>
    </citation>
    <scope>NUCLEOTIDE SEQUENCE [LARGE SCALE GENOMIC DNA]</scope>
    <source>
        <strain evidence="3">KCOM 1260 (ChDC F218)</strain>
    </source>
</reference>
<dbReference type="Pfam" id="PF00089">
    <property type="entry name" value="Trypsin"/>
    <property type="match status" value="1"/>
</dbReference>
<protein>
    <recommendedName>
        <fullName evidence="1">Peptidase S1 domain-containing protein</fullName>
    </recommendedName>
</protein>
<dbReference type="InterPro" id="IPR043504">
    <property type="entry name" value="Peptidase_S1_PA_chymotrypsin"/>
</dbReference>